<dbReference type="Gene3D" id="3.90.120.10">
    <property type="entry name" value="DNA Methylase, subunit A, domain 2"/>
    <property type="match status" value="1"/>
</dbReference>
<evidence type="ECO:0000256" key="1">
    <source>
        <dbReference type="ARBA" id="ARBA00022603"/>
    </source>
</evidence>
<dbReference type="InterPro" id="IPR050750">
    <property type="entry name" value="C5-MTase"/>
</dbReference>
<evidence type="ECO:0008006" key="8">
    <source>
        <dbReference type="Google" id="ProtNLM"/>
    </source>
</evidence>
<reference evidence="6" key="2">
    <citation type="submission" date="2022-10" db="EMBL/GenBank/DDBJ databases">
        <authorList>
            <consortium name="ENA_rothamsted_submissions"/>
            <consortium name="culmorum"/>
            <person name="King R."/>
        </authorList>
    </citation>
    <scope>NUCLEOTIDE SEQUENCE</scope>
</reference>
<dbReference type="NCBIfam" id="TIGR00675">
    <property type="entry name" value="dcm"/>
    <property type="match status" value="1"/>
</dbReference>
<keyword evidence="3 4" id="KW-0949">S-adenosyl-L-methionine</keyword>
<dbReference type="InterPro" id="IPR001525">
    <property type="entry name" value="C5_MeTfrase"/>
</dbReference>
<evidence type="ECO:0000256" key="2">
    <source>
        <dbReference type="ARBA" id="ARBA00022679"/>
    </source>
</evidence>
<dbReference type="AlphaFoldDB" id="A0A9P0DUD3"/>
<dbReference type="GO" id="GO:0005634">
    <property type="term" value="C:nucleus"/>
    <property type="evidence" value="ECO:0007669"/>
    <property type="project" value="TreeGrafter"/>
</dbReference>
<dbReference type="GO" id="GO:0008168">
    <property type="term" value="F:methyltransferase activity"/>
    <property type="evidence" value="ECO:0007669"/>
    <property type="project" value="UniProtKB-KW"/>
</dbReference>
<dbReference type="OrthoDB" id="414133at2759"/>
<evidence type="ECO:0000256" key="3">
    <source>
        <dbReference type="ARBA" id="ARBA00022691"/>
    </source>
</evidence>
<evidence type="ECO:0000256" key="5">
    <source>
        <dbReference type="RuleBase" id="RU000416"/>
    </source>
</evidence>
<comment type="similarity">
    <text evidence="4 5">Belongs to the class I-like SAM-binding methyltransferase superfamily. C5-methyltransferase family.</text>
</comment>
<accession>A0A9P0DUD3</accession>
<dbReference type="PANTHER" id="PTHR46098">
    <property type="entry name" value="TRNA (CYTOSINE(38)-C(5))-METHYLTRANSFERASE"/>
    <property type="match status" value="1"/>
</dbReference>
<evidence type="ECO:0000313" key="6">
    <source>
        <dbReference type="EMBL" id="CAH1180068.1"/>
    </source>
</evidence>
<keyword evidence="7" id="KW-1185">Reference proteome</keyword>
<protein>
    <recommendedName>
        <fullName evidence="8">tRNA (Cytosine(38)-C(5))-methyltransferase</fullName>
    </recommendedName>
</protein>
<sequence length="331" mass="37978">MKVLELYSGIGGMHMALKESQIQGNVVASIEINNVANEIYKLNFPHTPLFNMNIEGLSAEFINNLDVDTILMSPPCQPFTRNGLQKDIRDPRTTSFLHILEILPHMNIENILIENVKGFEKSDTRNILMQALEKGGFSFQEFIVSPDQIAIPNSRHRYYCLAKKLPNRFSFKTGSLMEHFPIQLQNNECFCLTEILENIADKKFFLSDSILKKYVNVLDICHTSSRRSCCFTKAYGRFLEGTGSVLTDRSEEEVPKILSEAMLQNTDENLRIELLKSLNLRFFTPREVCRLMCFPESFKFSPNLSDRKKYMLLGNSINVRVVSELIKLLNS</sequence>
<keyword evidence="1 4" id="KW-0489">Methyltransferase</keyword>
<name>A0A9P0DUD3_PHACE</name>
<proteinExistence type="inferred from homology"/>
<dbReference type="GO" id="GO:0032259">
    <property type="term" value="P:methylation"/>
    <property type="evidence" value="ECO:0007669"/>
    <property type="project" value="UniProtKB-KW"/>
</dbReference>
<keyword evidence="2 4" id="KW-0808">Transferase</keyword>
<evidence type="ECO:0000256" key="4">
    <source>
        <dbReference type="PROSITE-ProRule" id="PRU01016"/>
    </source>
</evidence>
<dbReference type="Gene3D" id="3.40.50.150">
    <property type="entry name" value="Vaccinia Virus protein VP39"/>
    <property type="match status" value="1"/>
</dbReference>
<gene>
    <name evidence="6" type="ORF">PHAECO_LOCUS12265</name>
</gene>
<dbReference type="SUPFAM" id="SSF53335">
    <property type="entry name" value="S-adenosyl-L-methionine-dependent methyltransferases"/>
    <property type="match status" value="1"/>
</dbReference>
<reference evidence="6" key="1">
    <citation type="submission" date="2022-01" db="EMBL/GenBank/DDBJ databases">
        <authorList>
            <person name="King R."/>
        </authorList>
    </citation>
    <scope>NUCLEOTIDE SEQUENCE</scope>
</reference>
<evidence type="ECO:0000313" key="7">
    <source>
        <dbReference type="Proteomes" id="UP001153737"/>
    </source>
</evidence>
<dbReference type="Proteomes" id="UP001153737">
    <property type="component" value="Chromosome 8"/>
</dbReference>
<organism evidence="6 7">
    <name type="scientific">Phaedon cochleariae</name>
    <name type="common">Mustard beetle</name>
    <dbReference type="NCBI Taxonomy" id="80249"/>
    <lineage>
        <taxon>Eukaryota</taxon>
        <taxon>Metazoa</taxon>
        <taxon>Ecdysozoa</taxon>
        <taxon>Arthropoda</taxon>
        <taxon>Hexapoda</taxon>
        <taxon>Insecta</taxon>
        <taxon>Pterygota</taxon>
        <taxon>Neoptera</taxon>
        <taxon>Endopterygota</taxon>
        <taxon>Coleoptera</taxon>
        <taxon>Polyphaga</taxon>
        <taxon>Cucujiformia</taxon>
        <taxon>Chrysomeloidea</taxon>
        <taxon>Chrysomelidae</taxon>
        <taxon>Chrysomelinae</taxon>
        <taxon>Chrysomelini</taxon>
        <taxon>Phaedon</taxon>
    </lineage>
</organism>
<dbReference type="PANTHER" id="PTHR46098:SF1">
    <property type="entry name" value="TRNA (CYTOSINE(38)-C(5))-METHYLTRANSFERASE"/>
    <property type="match status" value="1"/>
</dbReference>
<dbReference type="PROSITE" id="PS51679">
    <property type="entry name" value="SAM_MT_C5"/>
    <property type="match status" value="1"/>
</dbReference>
<dbReference type="Pfam" id="PF00145">
    <property type="entry name" value="DNA_methylase"/>
    <property type="match status" value="1"/>
</dbReference>
<dbReference type="PRINTS" id="PR00105">
    <property type="entry name" value="C5METTRFRASE"/>
</dbReference>
<dbReference type="InterPro" id="IPR029063">
    <property type="entry name" value="SAM-dependent_MTases_sf"/>
</dbReference>
<dbReference type="EMBL" id="OU896714">
    <property type="protein sequence ID" value="CAH1180068.1"/>
    <property type="molecule type" value="Genomic_DNA"/>
</dbReference>
<feature type="active site" evidence="4">
    <location>
        <position position="76"/>
    </location>
</feature>